<dbReference type="InterPro" id="IPR011322">
    <property type="entry name" value="N-reg_PII-like_a/b"/>
</dbReference>
<keyword evidence="3" id="KW-1185">Reference proteome</keyword>
<proteinExistence type="inferred from homology"/>
<dbReference type="InterPro" id="IPR004323">
    <property type="entry name" value="Ion_tolerance_CutA"/>
</dbReference>
<sequence length="99" mass="11321">MIISTYPNKISITKIANQLIENKIIACVNITKISSIYSWNNKIENTTEYLAIFKTTQKNKKILKEKIKETHPYQVPEIAEIAVSSINSSYLKWLAESTS</sequence>
<accession>F9CY59</accession>
<dbReference type="STRING" id="1001994.MY1_0050"/>
<name>F9CY59_9ARCH</name>
<evidence type="ECO:0000313" key="2">
    <source>
        <dbReference type="EMBL" id="EGP92837.1"/>
    </source>
</evidence>
<dbReference type="Gene3D" id="3.30.70.120">
    <property type="match status" value="1"/>
</dbReference>
<dbReference type="GO" id="GO:0010038">
    <property type="term" value="P:response to metal ion"/>
    <property type="evidence" value="ECO:0007669"/>
    <property type="project" value="InterPro"/>
</dbReference>
<dbReference type="PANTHER" id="PTHR23419:SF8">
    <property type="entry name" value="FI09726P"/>
    <property type="match status" value="1"/>
</dbReference>
<dbReference type="AlphaFoldDB" id="F9CY59"/>
<dbReference type="SUPFAM" id="SSF54913">
    <property type="entry name" value="GlnB-like"/>
    <property type="match status" value="1"/>
</dbReference>
<dbReference type="Proteomes" id="UP000004440">
    <property type="component" value="Unassembled WGS sequence"/>
</dbReference>
<protein>
    <submittedName>
        <fullName evidence="2">CutA1 divalent ion tolerance protein</fullName>
    </submittedName>
</protein>
<comment type="caution">
    <text evidence="2">The sequence shown here is derived from an EMBL/GenBank/DDBJ whole genome shotgun (WGS) entry which is preliminary data.</text>
</comment>
<organism evidence="2 3">
    <name type="scientific">Nitrosarchaeum koreense MY1</name>
    <dbReference type="NCBI Taxonomy" id="1001994"/>
    <lineage>
        <taxon>Archaea</taxon>
        <taxon>Nitrososphaerota</taxon>
        <taxon>Nitrososphaeria</taxon>
        <taxon>Nitrosopumilales</taxon>
        <taxon>Nitrosopumilaceae</taxon>
        <taxon>Nitrosarchaeum</taxon>
    </lineage>
</organism>
<comment type="similarity">
    <text evidence="1">Belongs to the CutA family.</text>
</comment>
<dbReference type="InterPro" id="IPR015867">
    <property type="entry name" value="N-reg_PII/ATP_PRibTrfase_C"/>
</dbReference>
<evidence type="ECO:0000313" key="3">
    <source>
        <dbReference type="Proteomes" id="UP000004440"/>
    </source>
</evidence>
<reference evidence="2 3" key="1">
    <citation type="journal article" date="2011" name="J. Bacteriol.">
        <title>Genome Sequence of an Ammonia-Oxidizing Soil Archaeon, "Candidatus Nitrosoarchaeum koreensis" MY1.</title>
        <authorList>
            <person name="Kim B.K."/>
            <person name="Jung M.Y."/>
            <person name="Yu D.S."/>
            <person name="Park S.J."/>
            <person name="Oh T.K."/>
            <person name="Rhee S.K."/>
            <person name="Kim J.F."/>
        </authorList>
    </citation>
    <scope>NUCLEOTIDE SEQUENCE [LARGE SCALE GENOMIC DNA]</scope>
    <source>
        <strain evidence="2 3">MY1</strain>
    </source>
</reference>
<dbReference type="Pfam" id="PF03091">
    <property type="entry name" value="CutA1"/>
    <property type="match status" value="1"/>
</dbReference>
<evidence type="ECO:0000256" key="1">
    <source>
        <dbReference type="ARBA" id="ARBA00010169"/>
    </source>
</evidence>
<dbReference type="GO" id="GO:0005507">
    <property type="term" value="F:copper ion binding"/>
    <property type="evidence" value="ECO:0007669"/>
    <property type="project" value="TreeGrafter"/>
</dbReference>
<gene>
    <name evidence="2" type="ORF">MY1_0050</name>
</gene>
<dbReference type="EMBL" id="AFPU01000001">
    <property type="protein sequence ID" value="EGP92837.1"/>
    <property type="molecule type" value="Genomic_DNA"/>
</dbReference>
<dbReference type="PANTHER" id="PTHR23419">
    <property type="entry name" value="DIVALENT CATION TOLERANCE CUTA-RELATED"/>
    <property type="match status" value="1"/>
</dbReference>